<comment type="caution">
    <text evidence="1">The sequence shown here is derived from an EMBL/GenBank/DDBJ whole genome shotgun (WGS) entry which is preliminary data.</text>
</comment>
<dbReference type="Proteomes" id="UP001335100">
    <property type="component" value="Unassembled WGS sequence"/>
</dbReference>
<dbReference type="RefSeq" id="WP_330077070.1">
    <property type="nucleotide sequence ID" value="NZ_JAZDQJ010000037.1"/>
</dbReference>
<accession>A0ABU7HY42</accession>
<proteinExistence type="predicted"/>
<organism evidence="1 2">
    <name type="scientific">Pseudomonas ulcerans</name>
    <dbReference type="NCBI Taxonomy" id="3115852"/>
    <lineage>
        <taxon>Bacteria</taxon>
        <taxon>Pseudomonadati</taxon>
        <taxon>Pseudomonadota</taxon>
        <taxon>Gammaproteobacteria</taxon>
        <taxon>Pseudomonadales</taxon>
        <taxon>Pseudomonadaceae</taxon>
        <taxon>Pseudomonas</taxon>
    </lineage>
</organism>
<feature type="non-terminal residue" evidence="1">
    <location>
        <position position="1"/>
    </location>
</feature>
<evidence type="ECO:0000313" key="1">
    <source>
        <dbReference type="EMBL" id="MEE1936389.1"/>
    </source>
</evidence>
<name>A0ABU7HY42_9PSED</name>
<sequence>ATVGKPSAPVKTAWQSALLGVASGNSRSPSPPGEDRVLVGLCIVLPVATVGKPSAPVKTAWQSALLGVASGNSGEGVRADEVAGRFPAGAPLRWATSVDGVASGNTPYH</sequence>
<evidence type="ECO:0000313" key="2">
    <source>
        <dbReference type="Proteomes" id="UP001335100"/>
    </source>
</evidence>
<gene>
    <name evidence="1" type="ORF">V0R50_24450</name>
</gene>
<protein>
    <submittedName>
        <fullName evidence="1">Uncharacterized protein</fullName>
    </submittedName>
</protein>
<keyword evidence="2" id="KW-1185">Reference proteome</keyword>
<reference evidence="1 2" key="1">
    <citation type="submission" date="2024-01" db="EMBL/GenBank/DDBJ databases">
        <title>Unpublished Manusciprt.</title>
        <authorList>
            <person name="Duman M."/>
            <person name="Valdes E.G."/>
            <person name="Ajmi N."/>
            <person name="Altun S."/>
            <person name="Saticioglu I.B."/>
        </authorList>
    </citation>
    <scope>NUCLEOTIDE SEQUENCE [LARGE SCALE GENOMIC DNA]</scope>
    <source>
        <strain evidence="1 2">148P</strain>
    </source>
</reference>
<dbReference type="EMBL" id="JAZDQJ010000037">
    <property type="protein sequence ID" value="MEE1936389.1"/>
    <property type="molecule type" value="Genomic_DNA"/>
</dbReference>